<evidence type="ECO:0000256" key="2">
    <source>
        <dbReference type="ARBA" id="ARBA00012180"/>
    </source>
</evidence>
<dbReference type="PANTHER" id="PTHR33064">
    <property type="entry name" value="POL PROTEIN"/>
    <property type="match status" value="1"/>
</dbReference>
<dbReference type="EMBL" id="SWJQ01000272">
    <property type="protein sequence ID" value="TRZ17326.1"/>
    <property type="molecule type" value="Genomic_DNA"/>
</dbReference>
<evidence type="ECO:0000313" key="4">
    <source>
        <dbReference type="EMBL" id="TRZ17326.1"/>
    </source>
</evidence>
<evidence type="ECO:0000256" key="1">
    <source>
        <dbReference type="ARBA" id="ARBA00010879"/>
    </source>
</evidence>
<evidence type="ECO:0000259" key="3">
    <source>
        <dbReference type="PROSITE" id="PS50878"/>
    </source>
</evidence>
<dbReference type="AlphaFoldDB" id="A0A8K1LKT1"/>
<dbReference type="Pfam" id="PF00078">
    <property type="entry name" value="RVT_1"/>
    <property type="match status" value="1"/>
</dbReference>
<dbReference type="GO" id="GO:0004523">
    <property type="term" value="F:RNA-DNA hybrid ribonuclease activity"/>
    <property type="evidence" value="ECO:0007669"/>
    <property type="project" value="UniProtKB-EC"/>
</dbReference>
<dbReference type="PANTHER" id="PTHR33064:SF36">
    <property type="entry name" value="CCHC-TYPE DOMAIN-CONTAINING PROTEIN"/>
    <property type="match status" value="1"/>
</dbReference>
<dbReference type="SUPFAM" id="SSF56672">
    <property type="entry name" value="DNA/RNA polymerases"/>
    <property type="match status" value="1"/>
</dbReference>
<gene>
    <name evidence="4" type="ORF">HGM15179_009775</name>
</gene>
<dbReference type="InterPro" id="IPR021109">
    <property type="entry name" value="Peptidase_aspartic_dom_sf"/>
</dbReference>
<dbReference type="InterPro" id="IPR043502">
    <property type="entry name" value="DNA/RNA_pol_sf"/>
</dbReference>
<dbReference type="InterPro" id="IPR051320">
    <property type="entry name" value="Viral_Replic_Matur_Polypro"/>
</dbReference>
<accession>A0A8K1LKT1</accession>
<sequence>MLVIGVKGKPFKVPVIKNVEIESETKICLGDMLLMEEANFNLLGRDLIVALGINLMVQEFQLLVSLYKLTTEDEGKIDSKVWHAPGKAGRLKIEPVHIEIERPEEPISVKQHPILMERRRRLKLVIDDLVRRRTLTPCMSKHNTSILAVRKMDGSYRLVQELQAVKERTGTKFPAAANPYTLLNRVSPEDTWYSVIHLKDAFWTCPLGEESQDYSVFQREDHETNKKQQFRWTSLPQSFVDSPNLFGQALEQSLSQFVPIEGTKLLQYGDDLLEAGPKEEDVRTSTIALLNFLGDKGLKVSKSKLQLTEPELDSLQHFNVFLVMKGRKLKIELSLTSAEYRATFTSLVLLATLLLIQARMPLATLACGHTLAHVQLLSLHLFHQETFNSLCTQPVVLPGVVATQGQDPELGIVEPHTTGLSPLIQPVQIPLQSLSNMQHINVPSQHGGVHELTVLWRLYSVP</sequence>
<comment type="caution">
    <text evidence="4">The sequence shown here is derived from an EMBL/GenBank/DDBJ whole genome shotgun (WGS) entry which is preliminary data.</text>
</comment>
<dbReference type="EC" id="3.1.26.4" evidence="2"/>
<evidence type="ECO:0000313" key="5">
    <source>
        <dbReference type="Proteomes" id="UP000796761"/>
    </source>
</evidence>
<dbReference type="Gene3D" id="3.30.70.270">
    <property type="match status" value="1"/>
</dbReference>
<dbReference type="PROSITE" id="PS50878">
    <property type="entry name" value="RT_POL"/>
    <property type="match status" value="1"/>
</dbReference>
<dbReference type="Gene3D" id="3.10.10.10">
    <property type="entry name" value="HIV Type 1 Reverse Transcriptase, subunit A, domain 1"/>
    <property type="match status" value="1"/>
</dbReference>
<organism evidence="4 5">
    <name type="scientific">Zosterops borbonicus</name>
    <dbReference type="NCBI Taxonomy" id="364589"/>
    <lineage>
        <taxon>Eukaryota</taxon>
        <taxon>Metazoa</taxon>
        <taxon>Chordata</taxon>
        <taxon>Craniata</taxon>
        <taxon>Vertebrata</taxon>
        <taxon>Euteleostomi</taxon>
        <taxon>Archelosauria</taxon>
        <taxon>Archosauria</taxon>
        <taxon>Dinosauria</taxon>
        <taxon>Saurischia</taxon>
        <taxon>Theropoda</taxon>
        <taxon>Coelurosauria</taxon>
        <taxon>Aves</taxon>
        <taxon>Neognathae</taxon>
        <taxon>Neoaves</taxon>
        <taxon>Telluraves</taxon>
        <taxon>Australaves</taxon>
        <taxon>Passeriformes</taxon>
        <taxon>Sylvioidea</taxon>
        <taxon>Zosteropidae</taxon>
        <taxon>Zosterops</taxon>
    </lineage>
</organism>
<dbReference type="InterPro" id="IPR043128">
    <property type="entry name" value="Rev_trsase/Diguanyl_cyclase"/>
</dbReference>
<protein>
    <recommendedName>
        <fullName evidence="2">ribonuclease H</fullName>
        <ecNumber evidence="2">3.1.26.4</ecNumber>
    </recommendedName>
</protein>
<name>A0A8K1LKT1_9PASS</name>
<proteinExistence type="inferred from homology"/>
<keyword evidence="5" id="KW-1185">Reference proteome</keyword>
<feature type="domain" description="Reverse transcriptase" evidence="3">
    <location>
        <begin position="130"/>
        <end position="349"/>
    </location>
</feature>
<reference evidence="4" key="1">
    <citation type="submission" date="2019-04" db="EMBL/GenBank/DDBJ databases">
        <title>Genome assembly of Zosterops borbonicus 15179.</title>
        <authorList>
            <person name="Leroy T."/>
            <person name="Anselmetti Y."/>
            <person name="Tilak M.-K."/>
            <person name="Nabholz B."/>
        </authorList>
    </citation>
    <scope>NUCLEOTIDE SEQUENCE</scope>
    <source>
        <strain evidence="4">HGM_15179</strain>
        <tissue evidence="4">Muscle</tissue>
    </source>
</reference>
<dbReference type="InterPro" id="IPR000477">
    <property type="entry name" value="RT_dom"/>
</dbReference>
<comment type="similarity">
    <text evidence="1">Belongs to the beta type-B retroviral polymerase family. HERV class-II K(HML-2) pol subfamily.</text>
</comment>
<dbReference type="OrthoDB" id="9950135at2759"/>
<dbReference type="Gene3D" id="2.40.70.10">
    <property type="entry name" value="Acid Proteases"/>
    <property type="match status" value="1"/>
</dbReference>
<dbReference type="Proteomes" id="UP000796761">
    <property type="component" value="Unassembled WGS sequence"/>
</dbReference>